<reference evidence="2" key="1">
    <citation type="submission" date="2023-07" db="EMBL/GenBank/DDBJ databases">
        <title>draft genome sequence of fig (Ficus carica).</title>
        <authorList>
            <person name="Takahashi T."/>
            <person name="Nishimura K."/>
        </authorList>
    </citation>
    <scope>NUCLEOTIDE SEQUENCE</scope>
</reference>
<dbReference type="AlphaFoldDB" id="A0AA88A9Q0"/>
<evidence type="ECO:0000313" key="3">
    <source>
        <dbReference type="Proteomes" id="UP001187192"/>
    </source>
</evidence>
<keyword evidence="3" id="KW-1185">Reference proteome</keyword>
<comment type="caution">
    <text evidence="2">The sequence shown here is derived from an EMBL/GenBank/DDBJ whole genome shotgun (WGS) entry which is preliminary data.</text>
</comment>
<evidence type="ECO:0000256" key="1">
    <source>
        <dbReference type="SAM" id="MobiDB-lite"/>
    </source>
</evidence>
<protein>
    <submittedName>
        <fullName evidence="2">Uncharacterized protein</fullName>
    </submittedName>
</protein>
<sequence length="99" mass="10853">MATTLPTIFSSDAHHQISADLGSPTALNSSESPTLRSSSGWWTTSEASRRFHLLTRAAPGNLFNHRSATPFVAVIGEANPERMTKLALKNKTPWSYRGR</sequence>
<accession>A0AA88A9Q0</accession>
<proteinExistence type="predicted"/>
<dbReference type="Proteomes" id="UP001187192">
    <property type="component" value="Unassembled WGS sequence"/>
</dbReference>
<feature type="region of interest" description="Disordered" evidence="1">
    <location>
        <begin position="20"/>
        <end position="40"/>
    </location>
</feature>
<feature type="compositionally biased region" description="Polar residues" evidence="1">
    <location>
        <begin position="25"/>
        <end position="40"/>
    </location>
</feature>
<name>A0AA88A9Q0_FICCA</name>
<gene>
    <name evidence="2" type="ORF">TIFTF001_018417</name>
</gene>
<evidence type="ECO:0000313" key="2">
    <source>
        <dbReference type="EMBL" id="GMN49247.1"/>
    </source>
</evidence>
<organism evidence="2 3">
    <name type="scientific">Ficus carica</name>
    <name type="common">Common fig</name>
    <dbReference type="NCBI Taxonomy" id="3494"/>
    <lineage>
        <taxon>Eukaryota</taxon>
        <taxon>Viridiplantae</taxon>
        <taxon>Streptophyta</taxon>
        <taxon>Embryophyta</taxon>
        <taxon>Tracheophyta</taxon>
        <taxon>Spermatophyta</taxon>
        <taxon>Magnoliopsida</taxon>
        <taxon>eudicotyledons</taxon>
        <taxon>Gunneridae</taxon>
        <taxon>Pentapetalae</taxon>
        <taxon>rosids</taxon>
        <taxon>fabids</taxon>
        <taxon>Rosales</taxon>
        <taxon>Moraceae</taxon>
        <taxon>Ficeae</taxon>
        <taxon>Ficus</taxon>
    </lineage>
</organism>
<dbReference type="EMBL" id="BTGU01000030">
    <property type="protein sequence ID" value="GMN49247.1"/>
    <property type="molecule type" value="Genomic_DNA"/>
</dbReference>